<gene>
    <name evidence="1" type="ORF">ACFQ19_19835</name>
</gene>
<organism evidence="1 2">
    <name type="scientific">Oceanobacillus locisalsi</name>
    <dbReference type="NCBI Taxonomy" id="546107"/>
    <lineage>
        <taxon>Bacteria</taxon>
        <taxon>Bacillati</taxon>
        <taxon>Bacillota</taxon>
        <taxon>Bacilli</taxon>
        <taxon>Bacillales</taxon>
        <taxon>Bacillaceae</taxon>
        <taxon>Oceanobacillus</taxon>
    </lineage>
</organism>
<evidence type="ECO:0000313" key="1">
    <source>
        <dbReference type="EMBL" id="MFD1068247.1"/>
    </source>
</evidence>
<protein>
    <recommendedName>
        <fullName evidence="3">LXG domain-containing protein</fullName>
    </recommendedName>
</protein>
<name>A0ABW3NKJ4_9BACI</name>
<reference evidence="2" key="1">
    <citation type="journal article" date="2019" name="Int. J. Syst. Evol. Microbiol.">
        <title>The Global Catalogue of Microorganisms (GCM) 10K type strain sequencing project: providing services to taxonomists for standard genome sequencing and annotation.</title>
        <authorList>
            <consortium name="The Broad Institute Genomics Platform"/>
            <consortium name="The Broad Institute Genome Sequencing Center for Infectious Disease"/>
            <person name="Wu L."/>
            <person name="Ma J."/>
        </authorList>
    </citation>
    <scope>NUCLEOTIDE SEQUENCE [LARGE SCALE GENOMIC DNA]</scope>
    <source>
        <strain evidence="2">CCUG 56608</strain>
    </source>
</reference>
<dbReference type="EMBL" id="JBHTKK010000044">
    <property type="protein sequence ID" value="MFD1068247.1"/>
    <property type="molecule type" value="Genomic_DNA"/>
</dbReference>
<evidence type="ECO:0008006" key="3">
    <source>
        <dbReference type="Google" id="ProtNLM"/>
    </source>
</evidence>
<dbReference type="Proteomes" id="UP001597041">
    <property type="component" value="Unassembled WGS sequence"/>
</dbReference>
<sequence length="361" mass="39225">MKEVDEDLTSFTSTGDETDVQAIMSQIEAVMNSAQTSKGKARFADFEGASQDSDLGKLQGYSHAKKEEKTEKAKEVKDEAIKDFDKTSSKDVVNKAYQEFKDGDISYDQYTAIVNSVKNTSGNITRVDLEEEAADSFIKYLEDHEMLEQYVEDHKPFANYVVDSITSAARGSLEVFLEKLGYNHKEIANYLMNQDKEIRSAVDILDPKSSHARKHATNQSKAFFKYADYVKSGGWALAGFGAYSGWKEDVANGKTGGEAFTHNLASLGGSLAGTGVTAFAVALGSNPVGWAAAAGIGISFAATFTFEYLYDNNIFGIQTGLDKAGQKIDEWWSDGKEAASGFLQNAGESIASGFDAVNPFT</sequence>
<proteinExistence type="predicted"/>
<accession>A0ABW3NKJ4</accession>
<keyword evidence="2" id="KW-1185">Reference proteome</keyword>
<dbReference type="RefSeq" id="WP_379594560.1">
    <property type="nucleotide sequence ID" value="NZ_JBHTKK010000044.1"/>
</dbReference>
<comment type="caution">
    <text evidence="1">The sequence shown here is derived from an EMBL/GenBank/DDBJ whole genome shotgun (WGS) entry which is preliminary data.</text>
</comment>
<evidence type="ECO:0000313" key="2">
    <source>
        <dbReference type="Proteomes" id="UP001597041"/>
    </source>
</evidence>